<feature type="transmembrane region" description="Helical" evidence="7">
    <location>
        <begin position="125"/>
        <end position="146"/>
    </location>
</feature>
<feature type="region of interest" description="Disordered" evidence="6">
    <location>
        <begin position="319"/>
        <end position="338"/>
    </location>
</feature>
<keyword evidence="4 7" id="KW-0472">Membrane</keyword>
<dbReference type="eggNOG" id="ENOG502SKHN">
    <property type="taxonomic scope" value="Eukaryota"/>
</dbReference>
<feature type="transmembrane region" description="Helical" evidence="7">
    <location>
        <begin position="28"/>
        <end position="47"/>
    </location>
</feature>
<dbReference type="InterPro" id="IPR049326">
    <property type="entry name" value="Rhodopsin_dom_fungi"/>
</dbReference>
<organism evidence="10">
    <name type="scientific">Grosmannia clavigera (strain kw1407 / UAMH 11150)</name>
    <name type="common">Blue stain fungus</name>
    <name type="synonym">Graphiocladiella clavigera</name>
    <dbReference type="NCBI Taxonomy" id="655863"/>
    <lineage>
        <taxon>Eukaryota</taxon>
        <taxon>Fungi</taxon>
        <taxon>Dikarya</taxon>
        <taxon>Ascomycota</taxon>
        <taxon>Pezizomycotina</taxon>
        <taxon>Sordariomycetes</taxon>
        <taxon>Sordariomycetidae</taxon>
        <taxon>Ophiostomatales</taxon>
        <taxon>Ophiostomataceae</taxon>
        <taxon>Leptographium</taxon>
    </lineage>
</organism>
<dbReference type="EMBL" id="GL629729">
    <property type="protein sequence ID" value="EFX06590.1"/>
    <property type="molecule type" value="Genomic_DNA"/>
</dbReference>
<dbReference type="HOGENOM" id="CLU_028200_0_0_1"/>
<proteinExistence type="inferred from homology"/>
<feature type="transmembrane region" description="Helical" evidence="7">
    <location>
        <begin position="207"/>
        <end position="229"/>
    </location>
</feature>
<evidence type="ECO:0000256" key="2">
    <source>
        <dbReference type="ARBA" id="ARBA00022692"/>
    </source>
</evidence>
<feature type="transmembrane region" description="Helical" evidence="7">
    <location>
        <begin position="158"/>
        <end position="180"/>
    </location>
</feature>
<name>F0X6M8_GROCL</name>
<dbReference type="GeneID" id="25980397"/>
<gene>
    <name evidence="9" type="ORF">CMQ_6911</name>
</gene>
<dbReference type="OrthoDB" id="5329176at2759"/>
<dbReference type="AlphaFoldDB" id="F0X6M8"/>
<evidence type="ECO:0000256" key="3">
    <source>
        <dbReference type="ARBA" id="ARBA00022989"/>
    </source>
</evidence>
<dbReference type="RefSeq" id="XP_014176072.1">
    <property type="nucleotide sequence ID" value="XM_014320597.1"/>
</dbReference>
<evidence type="ECO:0000313" key="10">
    <source>
        <dbReference type="Proteomes" id="UP000007796"/>
    </source>
</evidence>
<evidence type="ECO:0000256" key="5">
    <source>
        <dbReference type="ARBA" id="ARBA00038359"/>
    </source>
</evidence>
<dbReference type="PANTHER" id="PTHR33048">
    <property type="entry name" value="PTH11-LIKE INTEGRAL MEMBRANE PROTEIN (AFU_ORTHOLOGUE AFUA_5G11245)"/>
    <property type="match status" value="1"/>
</dbReference>
<sequence length="402" mass="43271">MDPAILAVFGSAPDGINLKANRAVQNDAAAITVIILALIAVIFRFIARSIQRAPINRDDWVIILALLFVMGTVGMSVAGGAIGAGKHIWATDMDQLTLIFKVIAPALSLFSTIRNGGLTDSKQILYSYTYIYAASCASTKISILLFYQRIFPSINTAFRLSVMVGYFLSFSYPLIIWVTMANCCKPLSHYWNQFSGAKGKCIDVNKFFLALGIINMLNDVIILSIPIPLILSLQLSLRKKVAVTGILLLGGFVCVASALRIYYLTVFSSSTDLTWVMGPVFIWSAIEPSIGIVCACLPHLAPLWKLFHLKVTNVSSGQKSGANSAGTPWRSTGAQPYSSNSRFAFGGDKMMKLGPSDDEIGLTNQATAGSTVGKPRSSGSGSEDNINGIIVKSTFVQTVSLK</sequence>
<dbReference type="PANTHER" id="PTHR33048:SF163">
    <property type="entry name" value="INTEGRAL MEMBRANE PROTEIN (AFU_ORTHOLOGUE AFUA_8G05510)"/>
    <property type="match status" value="1"/>
</dbReference>
<feature type="transmembrane region" description="Helical" evidence="7">
    <location>
        <begin position="59"/>
        <end position="84"/>
    </location>
</feature>
<evidence type="ECO:0000259" key="8">
    <source>
        <dbReference type="Pfam" id="PF20684"/>
    </source>
</evidence>
<feature type="transmembrane region" description="Helical" evidence="7">
    <location>
        <begin position="96"/>
        <end position="113"/>
    </location>
</feature>
<accession>F0X6M8</accession>
<protein>
    <submittedName>
        <fullName evidence="9">Pth11-like integral membrane protein</fullName>
    </submittedName>
</protein>
<dbReference type="InterPro" id="IPR052337">
    <property type="entry name" value="SAT4-like"/>
</dbReference>
<reference evidence="9 10" key="1">
    <citation type="journal article" date="2011" name="Proc. Natl. Acad. Sci. U.S.A.">
        <title>Genome and transcriptome analyses of the mountain pine beetle-fungal symbiont Grosmannia clavigera, a lodgepole pine pathogen.</title>
        <authorList>
            <person name="DiGuistini S."/>
            <person name="Wang Y."/>
            <person name="Liao N.Y."/>
            <person name="Taylor G."/>
            <person name="Tanguay P."/>
            <person name="Feau N."/>
            <person name="Henrissat B."/>
            <person name="Chan S.K."/>
            <person name="Hesse-Orce U."/>
            <person name="Alamouti S.M."/>
            <person name="Tsui C.K.M."/>
            <person name="Docking R.T."/>
            <person name="Levasseur A."/>
            <person name="Haridas S."/>
            <person name="Robertson G."/>
            <person name="Birol I."/>
            <person name="Holt R.A."/>
            <person name="Marra M.A."/>
            <person name="Hamelin R.C."/>
            <person name="Hirst M."/>
            <person name="Jones S.J.M."/>
            <person name="Bohlmann J."/>
            <person name="Breuil C."/>
        </authorList>
    </citation>
    <scope>NUCLEOTIDE SEQUENCE [LARGE SCALE GENOMIC DNA]</scope>
    <source>
        <strain evidence="10">kw1407 / UAMH 11150</strain>
    </source>
</reference>
<comment type="similarity">
    <text evidence="5">Belongs to the SAT4 family.</text>
</comment>
<feature type="domain" description="Rhodopsin" evidence="8">
    <location>
        <begin position="43"/>
        <end position="305"/>
    </location>
</feature>
<keyword evidence="3 7" id="KW-1133">Transmembrane helix</keyword>
<keyword evidence="2 7" id="KW-0812">Transmembrane</keyword>
<evidence type="ECO:0000256" key="1">
    <source>
        <dbReference type="ARBA" id="ARBA00004141"/>
    </source>
</evidence>
<dbReference type="GO" id="GO:0016020">
    <property type="term" value="C:membrane"/>
    <property type="evidence" value="ECO:0007669"/>
    <property type="project" value="UniProtKB-SubCell"/>
</dbReference>
<evidence type="ECO:0000256" key="6">
    <source>
        <dbReference type="SAM" id="MobiDB-lite"/>
    </source>
</evidence>
<feature type="transmembrane region" description="Helical" evidence="7">
    <location>
        <begin position="241"/>
        <end position="263"/>
    </location>
</feature>
<dbReference type="STRING" id="655863.F0X6M8"/>
<evidence type="ECO:0000313" key="9">
    <source>
        <dbReference type="EMBL" id="EFX06590.1"/>
    </source>
</evidence>
<dbReference type="Proteomes" id="UP000007796">
    <property type="component" value="Unassembled WGS sequence"/>
</dbReference>
<evidence type="ECO:0000256" key="7">
    <source>
        <dbReference type="SAM" id="Phobius"/>
    </source>
</evidence>
<feature type="transmembrane region" description="Helical" evidence="7">
    <location>
        <begin position="275"/>
        <end position="300"/>
    </location>
</feature>
<comment type="subcellular location">
    <subcellularLocation>
        <location evidence="1">Membrane</location>
        <topology evidence="1">Multi-pass membrane protein</topology>
    </subcellularLocation>
</comment>
<evidence type="ECO:0000256" key="4">
    <source>
        <dbReference type="ARBA" id="ARBA00023136"/>
    </source>
</evidence>
<keyword evidence="10" id="KW-1185">Reference proteome</keyword>
<dbReference type="InParanoid" id="F0X6M8"/>
<dbReference type="Pfam" id="PF20684">
    <property type="entry name" value="Fung_rhodopsin"/>
    <property type="match status" value="1"/>
</dbReference>